<dbReference type="Gene3D" id="3.20.110.10">
    <property type="entry name" value="Glycoside hydrolase 38, N terminal domain"/>
    <property type="match status" value="1"/>
</dbReference>
<dbReference type="STRING" id="477974.Daud_0849"/>
<dbReference type="GO" id="GO:0005975">
    <property type="term" value="P:carbohydrate metabolic process"/>
    <property type="evidence" value="ECO:0007669"/>
    <property type="project" value="InterPro"/>
</dbReference>
<dbReference type="Proteomes" id="UP000008544">
    <property type="component" value="Chromosome"/>
</dbReference>
<evidence type="ECO:0000256" key="3">
    <source>
        <dbReference type="RuleBase" id="RU361196"/>
    </source>
</evidence>
<reference evidence="5 6" key="2">
    <citation type="journal article" date="2008" name="Science">
        <title>Environmental genomics reveals a single-species ecosystem deep within Earth.</title>
        <authorList>
            <person name="Chivian D."/>
            <person name="Brodie E.L."/>
            <person name="Alm E.J."/>
            <person name="Culley D.E."/>
            <person name="Dehal P.S."/>
            <person name="Desantis T.Z."/>
            <person name="Gihring T.M."/>
            <person name="Lapidus A."/>
            <person name="Lin L.H."/>
            <person name="Lowry S.R."/>
            <person name="Moser D.P."/>
            <person name="Richardson P.M."/>
            <person name="Southam G."/>
            <person name="Wanger G."/>
            <person name="Pratt L.M."/>
            <person name="Andersen G.L."/>
            <person name="Hazen T.C."/>
            <person name="Brockman F.J."/>
            <person name="Arkin A.P."/>
            <person name="Onstott T.C."/>
        </authorList>
    </citation>
    <scope>NUCLEOTIDE SEQUENCE [LARGE SCALE GENOMIC DNA]</scope>
    <source>
        <strain evidence="5 6">MP104C</strain>
    </source>
</reference>
<dbReference type="EMBL" id="CP000860">
    <property type="protein sequence ID" value="ACA59363.1"/>
    <property type="molecule type" value="Genomic_DNA"/>
</dbReference>
<comment type="similarity">
    <text evidence="1 3">Belongs to the glycosyl hydrolase 57 family.</text>
</comment>
<dbReference type="SUPFAM" id="SSF88713">
    <property type="entry name" value="Glycoside hydrolase/deacetylase"/>
    <property type="match status" value="1"/>
</dbReference>
<proteinExistence type="inferred from homology"/>
<evidence type="ECO:0000256" key="1">
    <source>
        <dbReference type="ARBA" id="ARBA00006821"/>
    </source>
</evidence>
<sequence>MSTDNKRYICIHGHFYQPPRENPWLEAIDIQESAQPYHDWNERITHECYAPNAASRILDQDGRIREIVNNYSRISFNFGPTLLAWLETGAPDVYRAVIEADRDSRQFFSGHGSALAQPYSHPILPLAGRRDKETQVIWGIRDFKHRFGRKPAGMWLPETAVDLETLEVLAEQGIRFTILAPHQARRVQAIGTGHWKTVGPEGIDTSMPYRLNLKAGRSIGLFFYNAAIAREVAFEGLLSNGEQFADRLYRGFDYSRDRPQLVHFATDGETYGHHHRHGDMALAYALRRIAAGGTARLTNYAEYLALHPPTHEVEIAENTSWSCAHGIERWRDDCGCHSGAKPAWNQAWRRPLREAVDWLADTVAPRYEEKAQVLLQDPWSARNEYIGVILDRSPENVGRFLAEQGARPLDQAESVTALKLLELQRHALLMGTSCGWFFDDLAEVQTVQSLRYAGRVIQLAQELFDEDLESPFLDIIGRAQSNVAEYRNGAYLYEQHVRTAMVDLPQVAAHYAISSLFEDYPPRTRIYCYTVERLDHKGLASGRIRLAVGQARVTSKITWESAPLCYGVLHFGDHNLSAGVRAHQDEDAYRALMQAVMAAFEGGSLPEVIRILDRYFEGIPYSLKLLFRDEQRKILDQILASTLADLEANYRHIYEHHASLMRFLGALGIPQPKELRTAAEFVLNTDLRRAFADEEFSLKRIAVLLDQAAACGVPLDSAGLDYVLEQTMERMAGRLQAEPHNLDTLTGLNAAVGLARSLPFTVDLWKVQNIYYELLQRVYSGFEERAAAGDDRARVWIEHFAALGDKLRMRGGA</sequence>
<dbReference type="Pfam" id="PF12055">
    <property type="entry name" value="DUF3536"/>
    <property type="match status" value="1"/>
</dbReference>
<dbReference type="InterPro" id="IPR004300">
    <property type="entry name" value="Glyco_hydro_57_N"/>
</dbReference>
<dbReference type="AlphaFoldDB" id="B1I2Z4"/>
<dbReference type="HOGENOM" id="CLU_018719_0_0_9"/>
<dbReference type="InterPro" id="IPR021923">
    <property type="entry name" value="DUF3536"/>
</dbReference>
<dbReference type="Pfam" id="PF03065">
    <property type="entry name" value="Glyco_hydro_57"/>
    <property type="match status" value="1"/>
</dbReference>
<dbReference type="PANTHER" id="PTHR36306:SF3">
    <property type="entry name" value="GLYCOSIDE HYDROLASE FAMILY 57"/>
    <property type="match status" value="1"/>
</dbReference>
<dbReference type="InterPro" id="IPR011330">
    <property type="entry name" value="Glyco_hydro/deAcase_b/a-brl"/>
</dbReference>
<organism evidence="5 6">
    <name type="scientific">Desulforudis audaxviator (strain MP104C)</name>
    <dbReference type="NCBI Taxonomy" id="477974"/>
    <lineage>
        <taxon>Bacteria</taxon>
        <taxon>Bacillati</taxon>
        <taxon>Bacillota</taxon>
        <taxon>Clostridia</taxon>
        <taxon>Thermoanaerobacterales</taxon>
        <taxon>Candidatus Desulforudaceae</taxon>
        <taxon>Candidatus Desulforudis</taxon>
    </lineage>
</organism>
<gene>
    <name evidence="5" type="ordered locus">Daud_0849</name>
</gene>
<dbReference type="eggNOG" id="COG1449">
    <property type="taxonomic scope" value="Bacteria"/>
</dbReference>
<protein>
    <submittedName>
        <fullName evidence="5">Glycoside hydrolase, family 57</fullName>
    </submittedName>
</protein>
<keyword evidence="6" id="KW-1185">Reference proteome</keyword>
<keyword evidence="5" id="KW-0378">Hydrolase</keyword>
<dbReference type="RefSeq" id="WP_012301949.1">
    <property type="nucleotide sequence ID" value="NC_010424.1"/>
</dbReference>
<evidence type="ECO:0000313" key="6">
    <source>
        <dbReference type="Proteomes" id="UP000008544"/>
    </source>
</evidence>
<dbReference type="OrthoDB" id="9757977at2"/>
<dbReference type="KEGG" id="dau:Daud_0849"/>
<evidence type="ECO:0000313" key="5">
    <source>
        <dbReference type="EMBL" id="ACA59363.1"/>
    </source>
</evidence>
<dbReference type="InterPro" id="IPR027291">
    <property type="entry name" value="Glyco_hydro_38_N_sf"/>
</dbReference>
<accession>B1I2Z4</accession>
<evidence type="ECO:0000259" key="4">
    <source>
        <dbReference type="Pfam" id="PF03065"/>
    </source>
</evidence>
<dbReference type="CDD" id="cd10797">
    <property type="entry name" value="GH57N_APU_like_1"/>
    <property type="match status" value="1"/>
</dbReference>
<name>B1I2Z4_DESAP</name>
<dbReference type="InterPro" id="IPR052046">
    <property type="entry name" value="GH57_Enzymes"/>
</dbReference>
<reference evidence="6" key="1">
    <citation type="submission" date="2007-10" db="EMBL/GenBank/DDBJ databases">
        <title>Complete sequence of chromosome of Desulforudis audaxviator MP104C.</title>
        <authorList>
            <person name="Copeland A."/>
            <person name="Lucas S."/>
            <person name="Lapidus A."/>
            <person name="Barry K."/>
            <person name="Glavina del Rio T."/>
            <person name="Dalin E."/>
            <person name="Tice H."/>
            <person name="Bruce D."/>
            <person name="Pitluck S."/>
            <person name="Lowry S.R."/>
            <person name="Larimer F."/>
            <person name="Land M.L."/>
            <person name="Hauser L."/>
            <person name="Kyrpides N."/>
            <person name="Ivanova N.N."/>
            <person name="Richardson P."/>
        </authorList>
    </citation>
    <scope>NUCLEOTIDE SEQUENCE [LARGE SCALE GENOMIC DNA]</scope>
    <source>
        <strain evidence="6">MP104C</strain>
    </source>
</reference>
<dbReference type="PANTHER" id="PTHR36306">
    <property type="entry name" value="ALPHA-AMYLASE-RELATED-RELATED"/>
    <property type="match status" value="1"/>
</dbReference>
<dbReference type="GO" id="GO:0016787">
    <property type="term" value="F:hydrolase activity"/>
    <property type="evidence" value="ECO:0007669"/>
    <property type="project" value="UniProtKB-KW"/>
</dbReference>
<dbReference type="CAZy" id="GH57">
    <property type="family name" value="Glycoside Hydrolase Family 57"/>
</dbReference>
<keyword evidence="2 3" id="KW-0119">Carbohydrate metabolism</keyword>
<feature type="domain" description="Glycoside hydrolase family 57 N-terminal" evidence="4">
    <location>
        <begin position="109"/>
        <end position="314"/>
    </location>
</feature>
<evidence type="ECO:0000256" key="2">
    <source>
        <dbReference type="ARBA" id="ARBA00023277"/>
    </source>
</evidence>